<evidence type="ECO:0000256" key="1">
    <source>
        <dbReference type="SAM" id="MobiDB-lite"/>
    </source>
</evidence>
<comment type="caution">
    <text evidence="2">The sequence shown here is derived from an EMBL/GenBank/DDBJ whole genome shotgun (WGS) entry which is preliminary data.</text>
</comment>
<organism evidence="2 3">
    <name type="scientific">Dreissena polymorpha</name>
    <name type="common">Zebra mussel</name>
    <name type="synonym">Mytilus polymorpha</name>
    <dbReference type="NCBI Taxonomy" id="45954"/>
    <lineage>
        <taxon>Eukaryota</taxon>
        <taxon>Metazoa</taxon>
        <taxon>Spiralia</taxon>
        <taxon>Lophotrochozoa</taxon>
        <taxon>Mollusca</taxon>
        <taxon>Bivalvia</taxon>
        <taxon>Autobranchia</taxon>
        <taxon>Heteroconchia</taxon>
        <taxon>Euheterodonta</taxon>
        <taxon>Imparidentia</taxon>
        <taxon>Neoheterodontei</taxon>
        <taxon>Myida</taxon>
        <taxon>Dreissenoidea</taxon>
        <taxon>Dreissenidae</taxon>
        <taxon>Dreissena</taxon>
    </lineage>
</organism>
<gene>
    <name evidence="2" type="ORF">DPMN_180189</name>
</gene>
<reference evidence="2" key="2">
    <citation type="submission" date="2020-11" db="EMBL/GenBank/DDBJ databases">
        <authorList>
            <person name="McCartney M.A."/>
            <person name="Auch B."/>
            <person name="Kono T."/>
            <person name="Mallez S."/>
            <person name="Becker A."/>
            <person name="Gohl D.M."/>
            <person name="Silverstein K.A.T."/>
            <person name="Koren S."/>
            <person name="Bechman K.B."/>
            <person name="Herman A."/>
            <person name="Abrahante J.E."/>
            <person name="Garbe J."/>
        </authorList>
    </citation>
    <scope>NUCLEOTIDE SEQUENCE</scope>
    <source>
        <strain evidence="2">Duluth1</strain>
        <tissue evidence="2">Whole animal</tissue>
    </source>
</reference>
<dbReference type="AlphaFoldDB" id="A0A9D4EDS4"/>
<feature type="region of interest" description="Disordered" evidence="1">
    <location>
        <begin position="1"/>
        <end position="34"/>
    </location>
</feature>
<accession>A0A9D4EDS4</accession>
<proteinExistence type="predicted"/>
<evidence type="ECO:0000313" key="2">
    <source>
        <dbReference type="EMBL" id="KAH3778719.1"/>
    </source>
</evidence>
<keyword evidence="3" id="KW-1185">Reference proteome</keyword>
<name>A0A9D4EDS4_DREPO</name>
<dbReference type="EMBL" id="JAIWYP010000009">
    <property type="protein sequence ID" value="KAH3778719.1"/>
    <property type="molecule type" value="Genomic_DNA"/>
</dbReference>
<feature type="compositionally biased region" description="Basic and acidic residues" evidence="1">
    <location>
        <begin position="20"/>
        <end position="34"/>
    </location>
</feature>
<sequence>MLVQRNIFDQGQMDEDAVDAESKSKPLDDKDHMRLSLGDMDQEEYDEDPLKTNRVLAALLQSERAKEATPIGVEEVRCGVGAGGVSFNERSLGKRVLMHLGWVKTHLVKSYLYKYLNLSEEC</sequence>
<evidence type="ECO:0000313" key="3">
    <source>
        <dbReference type="Proteomes" id="UP000828390"/>
    </source>
</evidence>
<dbReference type="Proteomes" id="UP000828390">
    <property type="component" value="Unassembled WGS sequence"/>
</dbReference>
<protein>
    <submittedName>
        <fullName evidence="2">Uncharacterized protein</fullName>
    </submittedName>
</protein>
<reference evidence="2" key="1">
    <citation type="journal article" date="2019" name="bioRxiv">
        <title>The Genome of the Zebra Mussel, Dreissena polymorpha: A Resource for Invasive Species Research.</title>
        <authorList>
            <person name="McCartney M.A."/>
            <person name="Auch B."/>
            <person name="Kono T."/>
            <person name="Mallez S."/>
            <person name="Zhang Y."/>
            <person name="Obille A."/>
            <person name="Becker A."/>
            <person name="Abrahante J.E."/>
            <person name="Garbe J."/>
            <person name="Badalamenti J.P."/>
            <person name="Herman A."/>
            <person name="Mangelson H."/>
            <person name="Liachko I."/>
            <person name="Sullivan S."/>
            <person name="Sone E.D."/>
            <person name="Koren S."/>
            <person name="Silverstein K.A.T."/>
            <person name="Beckman K.B."/>
            <person name="Gohl D.M."/>
        </authorList>
    </citation>
    <scope>NUCLEOTIDE SEQUENCE</scope>
    <source>
        <strain evidence="2">Duluth1</strain>
        <tissue evidence="2">Whole animal</tissue>
    </source>
</reference>